<organism evidence="1">
    <name type="scientific">marine sediment metagenome</name>
    <dbReference type="NCBI Taxonomy" id="412755"/>
    <lineage>
        <taxon>unclassified sequences</taxon>
        <taxon>metagenomes</taxon>
        <taxon>ecological metagenomes</taxon>
    </lineage>
</organism>
<dbReference type="AlphaFoldDB" id="X0T6C7"/>
<protein>
    <submittedName>
        <fullName evidence="1">Uncharacterized protein</fullName>
    </submittedName>
</protein>
<gene>
    <name evidence="1" type="ORF">S01H1_11883</name>
</gene>
<sequence length="73" mass="8359">MSENAKKSDKKNSKTMTETRLAEIKNAEKRVIKVETHWVVCKVDVAEAKRAFDKAIEELRSLIREEMPLLDGA</sequence>
<accession>X0T6C7</accession>
<proteinExistence type="predicted"/>
<dbReference type="EMBL" id="BARS01006075">
    <property type="protein sequence ID" value="GAF82891.1"/>
    <property type="molecule type" value="Genomic_DNA"/>
</dbReference>
<comment type="caution">
    <text evidence="1">The sequence shown here is derived from an EMBL/GenBank/DDBJ whole genome shotgun (WGS) entry which is preliminary data.</text>
</comment>
<evidence type="ECO:0000313" key="1">
    <source>
        <dbReference type="EMBL" id="GAF82891.1"/>
    </source>
</evidence>
<reference evidence="1" key="1">
    <citation type="journal article" date="2014" name="Front. Microbiol.">
        <title>High frequency of phylogenetically diverse reductive dehalogenase-homologous genes in deep subseafloor sedimentary metagenomes.</title>
        <authorList>
            <person name="Kawai M."/>
            <person name="Futagami T."/>
            <person name="Toyoda A."/>
            <person name="Takaki Y."/>
            <person name="Nishi S."/>
            <person name="Hori S."/>
            <person name="Arai W."/>
            <person name="Tsubouchi T."/>
            <person name="Morono Y."/>
            <person name="Uchiyama I."/>
            <person name="Ito T."/>
            <person name="Fujiyama A."/>
            <person name="Inagaki F."/>
            <person name="Takami H."/>
        </authorList>
    </citation>
    <scope>NUCLEOTIDE SEQUENCE</scope>
    <source>
        <strain evidence="1">Expedition CK06-06</strain>
    </source>
</reference>
<name>X0T6C7_9ZZZZ</name>